<dbReference type="InterPro" id="IPR013324">
    <property type="entry name" value="RNA_pol_sigma_r3/r4-like"/>
</dbReference>
<proteinExistence type="predicted"/>
<comment type="caution">
    <text evidence="2">The sequence shown here is derived from an EMBL/GenBank/DDBJ whole genome shotgun (WGS) entry which is preliminary data.</text>
</comment>
<reference evidence="2 3" key="1">
    <citation type="journal article" date="2017" name="ISME J.">
        <title>Energy and carbon metabolisms in a deep terrestrial subsurface fluid microbial community.</title>
        <authorList>
            <person name="Momper L."/>
            <person name="Jungbluth S.P."/>
            <person name="Lee M.D."/>
            <person name="Amend J.P."/>
        </authorList>
    </citation>
    <scope>NUCLEOTIDE SEQUENCE [LARGE SCALE GENOMIC DNA]</scope>
    <source>
        <strain evidence="2">SURF_17</strain>
    </source>
</reference>
<dbReference type="Proteomes" id="UP000285961">
    <property type="component" value="Unassembled WGS sequence"/>
</dbReference>
<organism evidence="2 3">
    <name type="scientific">Candidatus Abyssobacteria bacterium SURF_17</name>
    <dbReference type="NCBI Taxonomy" id="2093361"/>
    <lineage>
        <taxon>Bacteria</taxon>
        <taxon>Pseudomonadati</taxon>
        <taxon>Candidatus Hydrogenedentota</taxon>
        <taxon>Candidatus Abyssobacteria</taxon>
    </lineage>
</organism>
<protein>
    <recommendedName>
        <fullName evidence="1">RNA polymerase sigma factor 70 region 4 type 2 domain-containing protein</fullName>
    </recommendedName>
</protein>
<dbReference type="InterPro" id="IPR013249">
    <property type="entry name" value="RNA_pol_sigma70_r4_t2"/>
</dbReference>
<dbReference type="SUPFAM" id="SSF88659">
    <property type="entry name" value="Sigma3 and sigma4 domains of RNA polymerase sigma factors"/>
    <property type="match status" value="1"/>
</dbReference>
<name>A0A419EZ58_9BACT</name>
<evidence type="ECO:0000313" key="3">
    <source>
        <dbReference type="Proteomes" id="UP000285961"/>
    </source>
</evidence>
<dbReference type="GO" id="GO:0016987">
    <property type="term" value="F:sigma factor activity"/>
    <property type="evidence" value="ECO:0007669"/>
    <property type="project" value="InterPro"/>
</dbReference>
<sequence length="214" mass="24241">MTEPPPGITCEALQYMDDDENAANFKARMAPHLESLMQYSLGLTRNGRDATRLLRDSLAEAYGQWDKATPIDGCGEWIYALLTKRYWSREPQPDGPILPDLPEKLDEKLALNLRVVDDTSTYRWQQAYGSGGDDEQVNYLQTIAELPQICRSAMILSYVERFSTEEIADLAGAEPPLVAASLDRGRQFIREELLTYLMDQDNPDTTSDREELSQ</sequence>
<dbReference type="Pfam" id="PF08281">
    <property type="entry name" value="Sigma70_r4_2"/>
    <property type="match status" value="1"/>
</dbReference>
<dbReference type="AlphaFoldDB" id="A0A419EZ58"/>
<dbReference type="EMBL" id="QZKI01000070">
    <property type="protein sequence ID" value="RJP70466.1"/>
    <property type="molecule type" value="Genomic_DNA"/>
</dbReference>
<dbReference type="GO" id="GO:0006352">
    <property type="term" value="P:DNA-templated transcription initiation"/>
    <property type="evidence" value="ECO:0007669"/>
    <property type="project" value="InterPro"/>
</dbReference>
<gene>
    <name evidence="2" type="ORF">C4532_09255</name>
</gene>
<evidence type="ECO:0000313" key="2">
    <source>
        <dbReference type="EMBL" id="RJP70466.1"/>
    </source>
</evidence>
<feature type="domain" description="RNA polymerase sigma factor 70 region 4 type 2" evidence="1">
    <location>
        <begin position="139"/>
        <end position="188"/>
    </location>
</feature>
<accession>A0A419EZ58</accession>
<evidence type="ECO:0000259" key="1">
    <source>
        <dbReference type="Pfam" id="PF08281"/>
    </source>
</evidence>
<dbReference type="Gene3D" id="1.20.140.160">
    <property type="match status" value="1"/>
</dbReference>
<dbReference type="GO" id="GO:0003677">
    <property type="term" value="F:DNA binding"/>
    <property type="evidence" value="ECO:0007669"/>
    <property type="project" value="InterPro"/>
</dbReference>